<evidence type="ECO:0000256" key="1">
    <source>
        <dbReference type="ARBA" id="ARBA00004443"/>
    </source>
</evidence>
<evidence type="ECO:0000256" key="4">
    <source>
        <dbReference type="ARBA" id="ARBA00022660"/>
    </source>
</evidence>
<dbReference type="InterPro" id="IPR006806">
    <property type="entry name" value="NDUFA5"/>
</dbReference>
<evidence type="ECO:0000256" key="7">
    <source>
        <dbReference type="ARBA" id="ARBA00023128"/>
    </source>
</evidence>
<keyword evidence="9" id="KW-0830">Ubiquinone</keyword>
<sequence length="246" mass="27204">MRRTFRQLAAVKPAQYLEAGAPTGITGLRTNASPRSALLYLYSQTLDKLSQIPETSLYRQSTEAVTKHRMAIANAIVPEGQAAWKAKTDQLVKDHPEIFAEEKEVGGHNVSISGKVTKETHGGKTFFTTKPERKAVEAEGMEWDGEPNLQGGIELGGHMHFEAGTEKIELPPQPRLTAQQVSEMENQIGAGLIEEVIEVAEGELKLVDVMLKAKVWEDLVEKPVEGQWEYFMRGPPIQPAQPPPQK</sequence>
<dbReference type="RefSeq" id="XP_031866910.1">
    <property type="nucleotide sequence ID" value="XM_032016619.1"/>
</dbReference>
<dbReference type="Pfam" id="PF04716">
    <property type="entry name" value="ETC_C1_NDUFA5"/>
    <property type="match status" value="1"/>
</dbReference>
<keyword evidence="4" id="KW-0679">Respiratory chain</keyword>
<comment type="subcellular location">
    <subcellularLocation>
        <location evidence="1">Mitochondrion inner membrane</location>
        <topology evidence="1">Peripheral membrane protein</topology>
        <orientation evidence="1">Matrix side</orientation>
    </subcellularLocation>
</comment>
<keyword evidence="8" id="KW-0472">Membrane</keyword>
<name>A0A370TFF3_9HELO</name>
<evidence type="ECO:0000256" key="6">
    <source>
        <dbReference type="ARBA" id="ARBA00022982"/>
    </source>
</evidence>
<comment type="caution">
    <text evidence="9">The sequence shown here is derived from an EMBL/GenBank/DDBJ whole genome shotgun (WGS) entry which is preliminary data.</text>
</comment>
<dbReference type="PANTHER" id="PTHR12653">
    <property type="entry name" value="NADH-UBIQUINONE OXIDOREDUCTASE 13 KD-B SUBUNIT"/>
    <property type="match status" value="1"/>
</dbReference>
<evidence type="ECO:0000256" key="8">
    <source>
        <dbReference type="ARBA" id="ARBA00023136"/>
    </source>
</evidence>
<dbReference type="GeneID" id="43600845"/>
<dbReference type="EMBL" id="NPIC01000008">
    <property type="protein sequence ID" value="RDL33628.1"/>
    <property type="molecule type" value="Genomic_DNA"/>
</dbReference>
<dbReference type="Proteomes" id="UP000254866">
    <property type="component" value="Unassembled WGS sequence"/>
</dbReference>
<keyword evidence="5" id="KW-0999">Mitochondrion inner membrane</keyword>
<evidence type="ECO:0000256" key="2">
    <source>
        <dbReference type="ARBA" id="ARBA00010261"/>
    </source>
</evidence>
<keyword evidence="7" id="KW-0496">Mitochondrion</keyword>
<dbReference type="PANTHER" id="PTHR12653:SF0">
    <property type="entry name" value="NADH DEHYDROGENASE [UBIQUINONE] 1 ALPHA SUBCOMPLEX SUBUNIT 5"/>
    <property type="match status" value="1"/>
</dbReference>
<keyword evidence="3" id="KW-0813">Transport</keyword>
<dbReference type="GO" id="GO:0022904">
    <property type="term" value="P:respiratory electron transport chain"/>
    <property type="evidence" value="ECO:0007669"/>
    <property type="project" value="InterPro"/>
</dbReference>
<evidence type="ECO:0000313" key="9">
    <source>
        <dbReference type="EMBL" id="RDL33628.1"/>
    </source>
</evidence>
<evidence type="ECO:0000313" key="10">
    <source>
        <dbReference type="Proteomes" id="UP000254866"/>
    </source>
</evidence>
<organism evidence="9 10">
    <name type="scientific">Venustampulla echinocandica</name>
    <dbReference type="NCBI Taxonomy" id="2656787"/>
    <lineage>
        <taxon>Eukaryota</taxon>
        <taxon>Fungi</taxon>
        <taxon>Dikarya</taxon>
        <taxon>Ascomycota</taxon>
        <taxon>Pezizomycotina</taxon>
        <taxon>Leotiomycetes</taxon>
        <taxon>Helotiales</taxon>
        <taxon>Pleuroascaceae</taxon>
        <taxon>Venustampulla</taxon>
    </lineage>
</organism>
<dbReference type="STRING" id="2656787.A0A370TFF3"/>
<gene>
    <name evidence="9" type="ORF">BP5553_07996</name>
</gene>
<dbReference type="GO" id="GO:0005743">
    <property type="term" value="C:mitochondrial inner membrane"/>
    <property type="evidence" value="ECO:0007669"/>
    <property type="project" value="UniProtKB-SubCell"/>
</dbReference>
<proteinExistence type="inferred from homology"/>
<keyword evidence="6" id="KW-0249">Electron transport</keyword>
<protein>
    <submittedName>
        <fullName evidence="9">NADH-ubiquinone oxidoreductase 29.9 kDa subunit</fullName>
    </submittedName>
</protein>
<reference evidence="9 10" key="1">
    <citation type="journal article" date="2018" name="IMA Fungus">
        <title>IMA Genome-F 9: Draft genome sequence of Annulohypoxylon stygium, Aspergillus mulundensis, Berkeleyomyces basicola (syn. Thielaviopsis basicola), Ceratocystis smalleyi, two Cercospora beticola strains, Coleophoma cylindrospora, Fusarium fracticaudum, Phialophora cf. hyalina, and Morchella septimelata.</title>
        <authorList>
            <person name="Wingfield B.D."/>
            <person name="Bills G.F."/>
            <person name="Dong Y."/>
            <person name="Huang W."/>
            <person name="Nel W.J."/>
            <person name="Swalarsk-Parry B.S."/>
            <person name="Vaghefi N."/>
            <person name="Wilken P.M."/>
            <person name="An Z."/>
            <person name="de Beer Z.W."/>
            <person name="De Vos L."/>
            <person name="Chen L."/>
            <person name="Duong T.A."/>
            <person name="Gao Y."/>
            <person name="Hammerbacher A."/>
            <person name="Kikkert J.R."/>
            <person name="Li Y."/>
            <person name="Li H."/>
            <person name="Li K."/>
            <person name="Li Q."/>
            <person name="Liu X."/>
            <person name="Ma X."/>
            <person name="Naidoo K."/>
            <person name="Pethybridge S.J."/>
            <person name="Sun J."/>
            <person name="Steenkamp E.T."/>
            <person name="van der Nest M.A."/>
            <person name="van Wyk S."/>
            <person name="Wingfield M.J."/>
            <person name="Xiong C."/>
            <person name="Yue Q."/>
            <person name="Zhang X."/>
        </authorList>
    </citation>
    <scope>NUCLEOTIDE SEQUENCE [LARGE SCALE GENOMIC DNA]</scope>
    <source>
        <strain evidence="9 10">BP 5553</strain>
    </source>
</reference>
<keyword evidence="10" id="KW-1185">Reference proteome</keyword>
<evidence type="ECO:0000256" key="5">
    <source>
        <dbReference type="ARBA" id="ARBA00022792"/>
    </source>
</evidence>
<dbReference type="AlphaFoldDB" id="A0A370TFF3"/>
<dbReference type="OrthoDB" id="286811at2759"/>
<accession>A0A370TFF3</accession>
<comment type="similarity">
    <text evidence="2">Belongs to the complex I NDUFA5 subunit family.</text>
</comment>
<evidence type="ECO:0000256" key="3">
    <source>
        <dbReference type="ARBA" id="ARBA00022448"/>
    </source>
</evidence>